<protein>
    <recommendedName>
        <fullName evidence="6">Molybdopterin molybdenumtransferase</fullName>
        <ecNumber evidence="6">2.10.1.1</ecNumber>
    </recommendedName>
</protein>
<evidence type="ECO:0000256" key="1">
    <source>
        <dbReference type="ARBA" id="ARBA00002901"/>
    </source>
</evidence>
<dbReference type="EC" id="2.10.1.1" evidence="6"/>
<comment type="caution">
    <text evidence="8">The sequence shown here is derived from an EMBL/GenBank/DDBJ whole genome shotgun (WGS) entry which is preliminary data.</text>
</comment>
<reference evidence="8" key="1">
    <citation type="submission" date="2022-05" db="EMBL/GenBank/DDBJ databases">
        <authorList>
            <person name="Jo J.-H."/>
            <person name="Im W.-T."/>
        </authorList>
    </citation>
    <scope>NUCLEOTIDE SEQUENCE</scope>
    <source>
        <strain evidence="8">SE158</strain>
    </source>
</reference>
<evidence type="ECO:0000313" key="9">
    <source>
        <dbReference type="Proteomes" id="UP001165363"/>
    </source>
</evidence>
<evidence type="ECO:0000259" key="7">
    <source>
        <dbReference type="SMART" id="SM00852"/>
    </source>
</evidence>
<dbReference type="SMART" id="SM00852">
    <property type="entry name" value="MoCF_biosynth"/>
    <property type="match status" value="1"/>
</dbReference>
<dbReference type="InterPro" id="IPR038987">
    <property type="entry name" value="MoeA-like"/>
</dbReference>
<organism evidence="8 9">
    <name type="scientific">Sphingomonas alba</name>
    <dbReference type="NCBI Taxonomy" id="2908208"/>
    <lineage>
        <taxon>Bacteria</taxon>
        <taxon>Pseudomonadati</taxon>
        <taxon>Pseudomonadota</taxon>
        <taxon>Alphaproteobacteria</taxon>
        <taxon>Sphingomonadales</taxon>
        <taxon>Sphingomonadaceae</taxon>
        <taxon>Sphingomonas</taxon>
    </lineage>
</organism>
<evidence type="ECO:0000256" key="2">
    <source>
        <dbReference type="ARBA" id="ARBA00005046"/>
    </source>
</evidence>
<comment type="catalytic activity">
    <reaction evidence="5">
        <text>adenylyl-molybdopterin + molybdate = Mo-molybdopterin + AMP + H(+)</text>
        <dbReference type="Rhea" id="RHEA:35047"/>
        <dbReference type="ChEBI" id="CHEBI:15378"/>
        <dbReference type="ChEBI" id="CHEBI:36264"/>
        <dbReference type="ChEBI" id="CHEBI:62727"/>
        <dbReference type="ChEBI" id="CHEBI:71302"/>
        <dbReference type="ChEBI" id="CHEBI:456215"/>
        <dbReference type="EC" id="2.10.1.1"/>
    </reaction>
</comment>
<feature type="domain" description="MoaB/Mog" evidence="7">
    <location>
        <begin position="175"/>
        <end position="314"/>
    </location>
</feature>
<dbReference type="InterPro" id="IPR001453">
    <property type="entry name" value="MoaB/Mog_dom"/>
</dbReference>
<dbReference type="InterPro" id="IPR036425">
    <property type="entry name" value="MoaB/Mog-like_dom_sf"/>
</dbReference>
<keyword evidence="6" id="KW-0479">Metal-binding</keyword>
<comment type="pathway">
    <text evidence="2 6">Cofactor biosynthesis; molybdopterin biosynthesis.</text>
</comment>
<dbReference type="Gene3D" id="2.170.190.11">
    <property type="entry name" value="Molybdopterin biosynthesis moea protein, domain 3"/>
    <property type="match status" value="1"/>
</dbReference>
<keyword evidence="9" id="KW-1185">Reference proteome</keyword>
<dbReference type="SUPFAM" id="SSF53218">
    <property type="entry name" value="Molybdenum cofactor biosynthesis proteins"/>
    <property type="match status" value="1"/>
</dbReference>
<dbReference type="RefSeq" id="WP_249848428.1">
    <property type="nucleotide sequence ID" value="NZ_JAMGBD010000001.1"/>
</dbReference>
<evidence type="ECO:0000256" key="4">
    <source>
        <dbReference type="ARBA" id="ARBA00023150"/>
    </source>
</evidence>
<comment type="function">
    <text evidence="1 6">Catalyzes the insertion of molybdate into adenylated molybdopterin with the concomitant release of AMP.</text>
</comment>
<evidence type="ECO:0000256" key="3">
    <source>
        <dbReference type="ARBA" id="ARBA00010763"/>
    </source>
</evidence>
<evidence type="ECO:0000256" key="6">
    <source>
        <dbReference type="RuleBase" id="RU365090"/>
    </source>
</evidence>
<comment type="similarity">
    <text evidence="3 6">Belongs to the MoeA family.</text>
</comment>
<dbReference type="InterPro" id="IPR005110">
    <property type="entry name" value="MoeA_linker/N"/>
</dbReference>
<dbReference type="PANTHER" id="PTHR10192:SF5">
    <property type="entry name" value="GEPHYRIN"/>
    <property type="match status" value="1"/>
</dbReference>
<dbReference type="EMBL" id="JAMGBD010000001">
    <property type="protein sequence ID" value="MCL6684123.1"/>
    <property type="molecule type" value="Genomic_DNA"/>
</dbReference>
<evidence type="ECO:0000313" key="8">
    <source>
        <dbReference type="EMBL" id="MCL6684123.1"/>
    </source>
</evidence>
<keyword evidence="4 6" id="KW-0501">Molybdenum cofactor biosynthesis</keyword>
<dbReference type="Pfam" id="PF00994">
    <property type="entry name" value="MoCF_biosynth"/>
    <property type="match status" value="1"/>
</dbReference>
<accession>A0ABT0RNB5</accession>
<comment type="cofactor">
    <cofactor evidence="6">
        <name>Mg(2+)</name>
        <dbReference type="ChEBI" id="CHEBI:18420"/>
    </cofactor>
</comment>
<dbReference type="Pfam" id="PF03453">
    <property type="entry name" value="MoeA_N"/>
    <property type="match status" value="1"/>
</dbReference>
<dbReference type="InterPro" id="IPR005111">
    <property type="entry name" value="MoeA_C_domain_IV"/>
</dbReference>
<sequence length="395" mass="41640">MISFEEAVALVKGAAVPLGTETIGLDTAAGRVLAEPIVARLDSPRSDVSAMDGYALRDADLDQLPVELHVVGESFAGRSWNGEFGPGECVRIFTGAPVPAGADRVVIQENVRRDGEVATIEAHPGHARHIRTQGSDFRRGSELISAGRLLDPLAVVCAAAADVDSLVVHRVPRMRILSTGDELAEPGSACNRDDAIPESVSFGIAALARQWGGEVVGRSRLRDDLEEMERSAAEALVDTDLVVVTGGASVGEKDFAKTMFGPAGLELIFSNVAIKPGKPVWLGRAGKTLVLGLPGNPTSALVTGRLLLAPLLAGLCGREPDEALNWRNASLASDLSECGPRETFHRGRSVGERVELLSNQDSSAQMTLAQADLLVRQRAAAPALTTGEPVQVLDF</sequence>
<dbReference type="InterPro" id="IPR036135">
    <property type="entry name" value="MoeA_linker/N_sf"/>
</dbReference>
<dbReference type="Gene3D" id="2.40.340.10">
    <property type="entry name" value="MoeA, C-terminal, domain IV"/>
    <property type="match status" value="1"/>
</dbReference>
<name>A0ABT0RNB5_9SPHN</name>
<keyword evidence="6" id="KW-0500">Molybdenum</keyword>
<keyword evidence="6" id="KW-0460">Magnesium</keyword>
<dbReference type="Proteomes" id="UP001165363">
    <property type="component" value="Unassembled WGS sequence"/>
</dbReference>
<dbReference type="Gene3D" id="3.40.980.10">
    <property type="entry name" value="MoaB/Mog-like domain"/>
    <property type="match status" value="1"/>
</dbReference>
<proteinExistence type="inferred from homology"/>
<dbReference type="SUPFAM" id="SSF63882">
    <property type="entry name" value="MoeA N-terminal region -like"/>
    <property type="match status" value="1"/>
</dbReference>
<dbReference type="SUPFAM" id="SSF63867">
    <property type="entry name" value="MoeA C-terminal domain-like"/>
    <property type="match status" value="1"/>
</dbReference>
<dbReference type="PANTHER" id="PTHR10192">
    <property type="entry name" value="MOLYBDOPTERIN BIOSYNTHESIS PROTEIN"/>
    <property type="match status" value="1"/>
</dbReference>
<gene>
    <name evidence="8" type="ORF">LZ536_09455</name>
</gene>
<dbReference type="Gene3D" id="3.90.105.10">
    <property type="entry name" value="Molybdopterin biosynthesis moea protein, domain 2"/>
    <property type="match status" value="1"/>
</dbReference>
<dbReference type="InterPro" id="IPR036688">
    <property type="entry name" value="MoeA_C_domain_IV_sf"/>
</dbReference>
<dbReference type="Pfam" id="PF03454">
    <property type="entry name" value="MoeA_C"/>
    <property type="match status" value="1"/>
</dbReference>
<keyword evidence="6" id="KW-0808">Transferase</keyword>
<evidence type="ECO:0000256" key="5">
    <source>
        <dbReference type="ARBA" id="ARBA00047317"/>
    </source>
</evidence>
<dbReference type="CDD" id="cd00887">
    <property type="entry name" value="MoeA"/>
    <property type="match status" value="1"/>
</dbReference>